<keyword evidence="5 8" id="KW-1133">Transmembrane helix</keyword>
<evidence type="ECO:0000313" key="10">
    <source>
        <dbReference type="Proteomes" id="UP000694843"/>
    </source>
</evidence>
<keyword evidence="4 8" id="KW-0812">Transmembrane</keyword>
<gene>
    <name evidence="11" type="primary">LOC108678050</name>
</gene>
<evidence type="ECO:0000256" key="2">
    <source>
        <dbReference type="ARBA" id="ARBA00008335"/>
    </source>
</evidence>
<evidence type="ECO:0000259" key="9">
    <source>
        <dbReference type="PROSITE" id="PS50850"/>
    </source>
</evidence>
<evidence type="ECO:0000256" key="6">
    <source>
        <dbReference type="ARBA" id="ARBA00023136"/>
    </source>
</evidence>
<dbReference type="PANTHER" id="PTHR23511">
    <property type="entry name" value="SYNAPTIC VESICLE GLYCOPROTEIN 2"/>
    <property type="match status" value="1"/>
</dbReference>
<keyword evidence="3" id="KW-0813">Transport</keyword>
<feature type="region of interest" description="Disordered" evidence="7">
    <location>
        <begin position="1"/>
        <end position="54"/>
    </location>
</feature>
<dbReference type="SUPFAM" id="SSF103473">
    <property type="entry name" value="MFS general substrate transporter"/>
    <property type="match status" value="1"/>
</dbReference>
<feature type="domain" description="Major facilitator superfamily (MFS) profile" evidence="9">
    <location>
        <begin position="99"/>
        <end position="529"/>
    </location>
</feature>
<sequence length="534" mass="57710">MASKDPTEQSLSQHRNEANGVRYGATSAQSRRQLRHSSSNDGGSSSSSPPVSFGSMPASLDPGLQIELSAAVAGVIPDDTFTVDQAVNALGFGKFQVKLSLITGLCWMADSMEMMILAILGPSLRCTWHLSEWQQAGFTTAVFLGMMLSSSFWGTLSDKYGRRRSLGLASVLLAYWGLICAFAPTFGWLLLLRALVGFAIGCIPQSVTLYAEFLPAKQRGKCVVLLDCFWALGACMEVGLAMLVMPSFGWPGLLALSALPSLLFVLAWHWLPESARYDASSGNSEKALATLQSIATQNGQPMLLGRLIVDDMAQISRGSVRDLLLPPLRWTTLLLWFIWCSCTFCYYGVVLLTTELLEASGDLCGSYEGLDDASSCTAACRPLTQADYTDLLWTTLAEFPGILLTIFIIERLGRKKTMALEFIIFTAAIVFLFFCASGRGWLTFILFIARGVISGVFQAAYVYTPEVYPTSLRAVGVGTCSGLARLGAMLTPLVAQVLLRSSVHFATAIYAIVAILAAVAALFLPIETKGRAMT</sequence>
<dbReference type="GO" id="GO:0022857">
    <property type="term" value="F:transmembrane transporter activity"/>
    <property type="evidence" value="ECO:0007669"/>
    <property type="project" value="InterPro"/>
</dbReference>
<dbReference type="Proteomes" id="UP000694843">
    <property type="component" value="Unplaced"/>
</dbReference>
<accession>A0A8B7P751</accession>
<dbReference type="KEGG" id="hazt:108678050"/>
<dbReference type="GO" id="GO:0016020">
    <property type="term" value="C:membrane"/>
    <property type="evidence" value="ECO:0007669"/>
    <property type="project" value="UniProtKB-SubCell"/>
</dbReference>
<feature type="transmembrane region" description="Helical" evidence="8">
    <location>
        <begin position="440"/>
        <end position="463"/>
    </location>
</feature>
<dbReference type="RefSeq" id="XP_018021873.1">
    <property type="nucleotide sequence ID" value="XM_018166384.2"/>
</dbReference>
<feature type="transmembrane region" description="Helical" evidence="8">
    <location>
        <begin position="166"/>
        <end position="184"/>
    </location>
</feature>
<evidence type="ECO:0000256" key="8">
    <source>
        <dbReference type="SAM" id="Phobius"/>
    </source>
</evidence>
<feature type="transmembrane region" description="Helical" evidence="8">
    <location>
        <begin position="391"/>
        <end position="409"/>
    </location>
</feature>
<dbReference type="Pfam" id="PF07690">
    <property type="entry name" value="MFS_1"/>
    <property type="match status" value="1"/>
</dbReference>
<feature type="transmembrane region" description="Helical" evidence="8">
    <location>
        <begin position="250"/>
        <end position="271"/>
    </location>
</feature>
<feature type="transmembrane region" description="Helical" evidence="8">
    <location>
        <begin position="505"/>
        <end position="526"/>
    </location>
</feature>
<evidence type="ECO:0000313" key="11">
    <source>
        <dbReference type="RefSeq" id="XP_018021873.1"/>
    </source>
</evidence>
<feature type="transmembrane region" description="Helical" evidence="8">
    <location>
        <begin position="333"/>
        <end position="353"/>
    </location>
</feature>
<keyword evidence="6 8" id="KW-0472">Membrane</keyword>
<dbReference type="GeneID" id="108678050"/>
<feature type="transmembrane region" description="Helical" evidence="8">
    <location>
        <begin position="418"/>
        <end position="434"/>
    </location>
</feature>
<evidence type="ECO:0000256" key="4">
    <source>
        <dbReference type="ARBA" id="ARBA00022692"/>
    </source>
</evidence>
<dbReference type="InterPro" id="IPR005828">
    <property type="entry name" value="MFS_sugar_transport-like"/>
</dbReference>
<reference evidence="11" key="1">
    <citation type="submission" date="2025-08" db="UniProtKB">
        <authorList>
            <consortium name="RefSeq"/>
        </authorList>
    </citation>
    <scope>IDENTIFICATION</scope>
    <source>
        <tissue evidence="11">Whole organism</tissue>
    </source>
</reference>
<feature type="compositionally biased region" description="Low complexity" evidence="7">
    <location>
        <begin position="37"/>
        <end position="54"/>
    </location>
</feature>
<dbReference type="OMA" id="LLWFIWM"/>
<evidence type="ECO:0000256" key="7">
    <source>
        <dbReference type="SAM" id="MobiDB-lite"/>
    </source>
</evidence>
<proteinExistence type="inferred from homology"/>
<protein>
    <submittedName>
        <fullName evidence="11">Synaptic vesicle 2-related protein</fullName>
    </submittedName>
</protein>
<comment type="subcellular location">
    <subcellularLocation>
        <location evidence="1">Membrane</location>
        <topology evidence="1">Multi-pass membrane protein</topology>
    </subcellularLocation>
</comment>
<dbReference type="InterPro" id="IPR011701">
    <property type="entry name" value="MFS"/>
</dbReference>
<dbReference type="AlphaFoldDB" id="A0A8B7P751"/>
<dbReference type="PROSITE" id="PS50850">
    <property type="entry name" value="MFS"/>
    <property type="match status" value="1"/>
</dbReference>
<evidence type="ECO:0000256" key="1">
    <source>
        <dbReference type="ARBA" id="ARBA00004141"/>
    </source>
</evidence>
<dbReference type="InterPro" id="IPR036259">
    <property type="entry name" value="MFS_trans_sf"/>
</dbReference>
<dbReference type="PANTHER" id="PTHR23511:SF5">
    <property type="entry name" value="MAJOR FACILITATOR-TYPE TRANSPORTER HXNZ-RELATED"/>
    <property type="match status" value="1"/>
</dbReference>
<evidence type="ECO:0000256" key="3">
    <source>
        <dbReference type="ARBA" id="ARBA00022448"/>
    </source>
</evidence>
<keyword evidence="10" id="KW-1185">Reference proteome</keyword>
<feature type="transmembrane region" description="Helical" evidence="8">
    <location>
        <begin position="223"/>
        <end position="244"/>
    </location>
</feature>
<evidence type="ECO:0000256" key="5">
    <source>
        <dbReference type="ARBA" id="ARBA00022989"/>
    </source>
</evidence>
<dbReference type="Pfam" id="PF00083">
    <property type="entry name" value="Sugar_tr"/>
    <property type="match status" value="1"/>
</dbReference>
<organism evidence="10 11">
    <name type="scientific">Hyalella azteca</name>
    <name type="common">Amphipod</name>
    <dbReference type="NCBI Taxonomy" id="294128"/>
    <lineage>
        <taxon>Eukaryota</taxon>
        <taxon>Metazoa</taxon>
        <taxon>Ecdysozoa</taxon>
        <taxon>Arthropoda</taxon>
        <taxon>Crustacea</taxon>
        <taxon>Multicrustacea</taxon>
        <taxon>Malacostraca</taxon>
        <taxon>Eumalacostraca</taxon>
        <taxon>Peracarida</taxon>
        <taxon>Amphipoda</taxon>
        <taxon>Senticaudata</taxon>
        <taxon>Talitrida</taxon>
        <taxon>Talitroidea</taxon>
        <taxon>Hyalellidae</taxon>
        <taxon>Hyalella</taxon>
    </lineage>
</organism>
<feature type="transmembrane region" description="Helical" evidence="8">
    <location>
        <begin position="99"/>
        <end position="121"/>
    </location>
</feature>
<feature type="transmembrane region" description="Helical" evidence="8">
    <location>
        <begin position="133"/>
        <end position="154"/>
    </location>
</feature>
<feature type="transmembrane region" description="Helical" evidence="8">
    <location>
        <begin position="475"/>
        <end position="499"/>
    </location>
</feature>
<dbReference type="InterPro" id="IPR020846">
    <property type="entry name" value="MFS_dom"/>
</dbReference>
<dbReference type="OrthoDB" id="4139357at2759"/>
<name>A0A8B7P751_HYAAZ</name>
<comment type="similarity">
    <text evidence="2">Belongs to the major facilitator superfamily.</text>
</comment>
<dbReference type="Gene3D" id="1.20.1250.20">
    <property type="entry name" value="MFS general substrate transporter like domains"/>
    <property type="match status" value="1"/>
</dbReference>
<feature type="transmembrane region" description="Helical" evidence="8">
    <location>
        <begin position="190"/>
        <end position="211"/>
    </location>
</feature>